<name>A0A1M4XKZ2_9BACE</name>
<keyword evidence="3" id="KW-0449">Lipoprotein</keyword>
<feature type="chain" id="PRO_5013110029" evidence="2">
    <location>
        <begin position="20"/>
        <end position="203"/>
    </location>
</feature>
<dbReference type="PANTHER" id="PTHR35869">
    <property type="entry name" value="OUTER-MEMBRANE LIPOPROTEIN CARRIER PROTEIN"/>
    <property type="match status" value="1"/>
</dbReference>
<dbReference type="Proteomes" id="UP000184509">
    <property type="component" value="Unassembled WGS sequence"/>
</dbReference>
<protein>
    <submittedName>
        <fullName evidence="3">Outer membrane lipoprotein-sorting protein</fullName>
    </submittedName>
</protein>
<accession>A0A1M4XKZ2</accession>
<sequence length="203" mass="23132">MKKYIITLLISALILPCFAQKDAQAKKILDETSAAFAKAGGIKATFRIKSGGNQINGVLQLKNRKFFLDTNDATTWFDGKTQWSYLKHSDEVNISLPTEDELQSMNPYALLNIYKNGYNYKLNGVVGNNYKITLTPENKKKAFSRIVLLISKSNYQPQHITLEQPNNNSEITITSYKTKQSYSDSLFQFNKKKYPNAEIIDLR</sequence>
<dbReference type="OrthoDB" id="9810685at2"/>
<evidence type="ECO:0000256" key="1">
    <source>
        <dbReference type="ARBA" id="ARBA00022729"/>
    </source>
</evidence>
<organism evidence="3 4">
    <name type="scientific">Bacteroides luti</name>
    <dbReference type="NCBI Taxonomy" id="1297750"/>
    <lineage>
        <taxon>Bacteria</taxon>
        <taxon>Pseudomonadati</taxon>
        <taxon>Bacteroidota</taxon>
        <taxon>Bacteroidia</taxon>
        <taxon>Bacteroidales</taxon>
        <taxon>Bacteroidaceae</taxon>
        <taxon>Bacteroides</taxon>
    </lineage>
</organism>
<dbReference type="Pfam" id="PF16584">
    <property type="entry name" value="LolA_2"/>
    <property type="match status" value="1"/>
</dbReference>
<evidence type="ECO:0000256" key="2">
    <source>
        <dbReference type="SAM" id="SignalP"/>
    </source>
</evidence>
<dbReference type="AlphaFoldDB" id="A0A1M4XKZ2"/>
<proteinExistence type="predicted"/>
<dbReference type="RefSeq" id="WP_073399771.1">
    <property type="nucleotide sequence ID" value="NZ_FQTV01000004.1"/>
</dbReference>
<reference evidence="3 4" key="1">
    <citation type="submission" date="2016-11" db="EMBL/GenBank/DDBJ databases">
        <authorList>
            <person name="Jaros S."/>
            <person name="Januszkiewicz K."/>
            <person name="Wedrychowicz H."/>
        </authorList>
    </citation>
    <scope>NUCLEOTIDE SEQUENCE [LARGE SCALE GENOMIC DNA]</scope>
    <source>
        <strain evidence="3 4">DSM 26991</strain>
    </source>
</reference>
<dbReference type="CDD" id="cd16325">
    <property type="entry name" value="LolA"/>
    <property type="match status" value="1"/>
</dbReference>
<dbReference type="InterPro" id="IPR004564">
    <property type="entry name" value="OM_lipoprot_carrier_LolA-like"/>
</dbReference>
<evidence type="ECO:0000313" key="4">
    <source>
        <dbReference type="Proteomes" id="UP000184509"/>
    </source>
</evidence>
<gene>
    <name evidence="3" type="ORF">SAMN05444405_10464</name>
</gene>
<keyword evidence="4" id="KW-1185">Reference proteome</keyword>
<dbReference type="PANTHER" id="PTHR35869:SF1">
    <property type="entry name" value="OUTER-MEMBRANE LIPOPROTEIN CARRIER PROTEIN"/>
    <property type="match status" value="1"/>
</dbReference>
<dbReference type="SUPFAM" id="SSF89392">
    <property type="entry name" value="Prokaryotic lipoproteins and lipoprotein localization factors"/>
    <property type="match status" value="1"/>
</dbReference>
<dbReference type="EMBL" id="FQTV01000004">
    <property type="protein sequence ID" value="SHE94110.1"/>
    <property type="molecule type" value="Genomic_DNA"/>
</dbReference>
<dbReference type="STRING" id="1297750.SAMN05444405_10464"/>
<dbReference type="Gene3D" id="2.50.20.10">
    <property type="entry name" value="Lipoprotein localisation LolA/LolB/LppX"/>
    <property type="match status" value="1"/>
</dbReference>
<feature type="signal peptide" evidence="2">
    <location>
        <begin position="1"/>
        <end position="19"/>
    </location>
</feature>
<keyword evidence="1 2" id="KW-0732">Signal</keyword>
<evidence type="ECO:0000313" key="3">
    <source>
        <dbReference type="EMBL" id="SHE94110.1"/>
    </source>
</evidence>
<dbReference type="InterPro" id="IPR029046">
    <property type="entry name" value="LolA/LolB/LppX"/>
</dbReference>